<proteinExistence type="predicted"/>
<organism evidence="4 5">
    <name type="scientific">Acidithiobacillus ferrooxidans</name>
    <name type="common">Thiobacillus ferrooxidans</name>
    <dbReference type="NCBI Taxonomy" id="920"/>
    <lineage>
        <taxon>Bacteria</taxon>
        <taxon>Pseudomonadati</taxon>
        <taxon>Pseudomonadota</taxon>
        <taxon>Acidithiobacillia</taxon>
        <taxon>Acidithiobacillales</taxon>
        <taxon>Acidithiobacillaceae</taxon>
        <taxon>Acidithiobacillus</taxon>
    </lineage>
</organism>
<evidence type="ECO:0000256" key="2">
    <source>
        <dbReference type="SAM" id="Phobius"/>
    </source>
</evidence>
<keyword evidence="2" id="KW-0472">Membrane</keyword>
<comment type="caution">
    <text evidence="4">The sequence shown here is derived from an EMBL/GenBank/DDBJ whole genome shotgun (WGS) entry which is preliminary data.</text>
</comment>
<protein>
    <recommendedName>
        <fullName evidence="3">DUF4124 domain-containing protein</fullName>
    </recommendedName>
</protein>
<keyword evidence="5" id="KW-1185">Reference proteome</keyword>
<gene>
    <name evidence="4" type="ORF">A4H96_08420</name>
</gene>
<sequence length="189" mass="20157">MSGKGDDSRCMPGFGSVGMILLGRALLISTAVAWGILGTPLTFGDTIYRWVSPNGVVSYGNQPPRGARKIQTIPPAPPPTASTRTNPGPTAAEGAPSNASKAQTAIARLNLLAALNNYRNSLQTARTPPRNIYTPGFIGPYFPYGASRFRERHPQHYRRPAILPSRQPSMVLLPPPAPNSAYSSPALIP</sequence>
<dbReference type="InterPro" id="IPR025392">
    <property type="entry name" value="DUF4124"/>
</dbReference>
<keyword evidence="2" id="KW-0812">Transmembrane</keyword>
<evidence type="ECO:0000313" key="5">
    <source>
        <dbReference type="Proteomes" id="UP000078302"/>
    </source>
</evidence>
<feature type="domain" description="DUF4124" evidence="3">
    <location>
        <begin position="39"/>
        <end position="87"/>
    </location>
</feature>
<evidence type="ECO:0000256" key="1">
    <source>
        <dbReference type="SAM" id="MobiDB-lite"/>
    </source>
</evidence>
<keyword evidence="2" id="KW-1133">Transmembrane helix</keyword>
<dbReference type="Pfam" id="PF13511">
    <property type="entry name" value="DUF4124"/>
    <property type="match status" value="1"/>
</dbReference>
<dbReference type="AlphaFoldDB" id="A0A179BIH3"/>
<dbReference type="Proteomes" id="UP000078302">
    <property type="component" value="Unassembled WGS sequence"/>
</dbReference>
<evidence type="ECO:0000259" key="3">
    <source>
        <dbReference type="Pfam" id="PF13511"/>
    </source>
</evidence>
<dbReference type="EMBL" id="LVXZ01000105">
    <property type="protein sequence ID" value="OAP91075.1"/>
    <property type="molecule type" value="Genomic_DNA"/>
</dbReference>
<reference evidence="4 5" key="1">
    <citation type="submission" date="2016-04" db="EMBL/GenBank/DDBJ databases">
        <title>Acidithiobacillus ferrooxidans genome sequencing and assembly.</title>
        <authorList>
            <person name="Zhou Z."/>
        </authorList>
    </citation>
    <scope>NUCLEOTIDE SEQUENCE [LARGE SCALE GENOMIC DNA]</scope>
    <source>
        <strain evidence="4 5">BY0502</strain>
    </source>
</reference>
<accession>A0A179BIH3</accession>
<evidence type="ECO:0000313" key="4">
    <source>
        <dbReference type="EMBL" id="OAP91075.1"/>
    </source>
</evidence>
<feature type="region of interest" description="Disordered" evidence="1">
    <location>
        <begin position="62"/>
        <end position="100"/>
    </location>
</feature>
<feature type="transmembrane region" description="Helical" evidence="2">
    <location>
        <begin position="12"/>
        <end position="37"/>
    </location>
</feature>
<name>A0A179BIH3_ACIFR</name>